<dbReference type="AlphaFoldDB" id="A0A4U0XJA8"/>
<protein>
    <submittedName>
        <fullName evidence="1">Uncharacterized protein</fullName>
    </submittedName>
</protein>
<dbReference type="OrthoDB" id="10250130at2759"/>
<dbReference type="Gene3D" id="2.120.10.80">
    <property type="entry name" value="Kelch-type beta propeller"/>
    <property type="match status" value="1"/>
</dbReference>
<evidence type="ECO:0000313" key="2">
    <source>
        <dbReference type="Proteomes" id="UP000309340"/>
    </source>
</evidence>
<proteinExistence type="predicted"/>
<dbReference type="STRING" id="329884.A0A4U0XJA8"/>
<dbReference type="Proteomes" id="UP000309340">
    <property type="component" value="Unassembled WGS sequence"/>
</dbReference>
<organism evidence="1 2">
    <name type="scientific">Friedmanniomyces simplex</name>
    <dbReference type="NCBI Taxonomy" id="329884"/>
    <lineage>
        <taxon>Eukaryota</taxon>
        <taxon>Fungi</taxon>
        <taxon>Dikarya</taxon>
        <taxon>Ascomycota</taxon>
        <taxon>Pezizomycotina</taxon>
        <taxon>Dothideomycetes</taxon>
        <taxon>Dothideomycetidae</taxon>
        <taxon>Mycosphaerellales</taxon>
        <taxon>Teratosphaeriaceae</taxon>
        <taxon>Friedmanniomyces</taxon>
    </lineage>
</organism>
<name>A0A4U0XJA8_9PEZI</name>
<evidence type="ECO:0000313" key="1">
    <source>
        <dbReference type="EMBL" id="TKA75578.1"/>
    </source>
</evidence>
<keyword evidence="2" id="KW-1185">Reference proteome</keyword>
<reference evidence="1 2" key="1">
    <citation type="submission" date="2017-03" db="EMBL/GenBank/DDBJ databases">
        <title>Genomes of endolithic fungi from Antarctica.</title>
        <authorList>
            <person name="Coleine C."/>
            <person name="Masonjones S."/>
            <person name="Stajich J.E."/>
        </authorList>
    </citation>
    <scope>NUCLEOTIDE SEQUENCE [LARGE SCALE GENOMIC DNA]</scope>
    <source>
        <strain evidence="1 2">CCFEE 5184</strain>
    </source>
</reference>
<comment type="caution">
    <text evidence="1">The sequence shown here is derived from an EMBL/GenBank/DDBJ whole genome shotgun (WGS) entry which is preliminary data.</text>
</comment>
<accession>A0A4U0XJA8</accession>
<dbReference type="SUPFAM" id="SSF117281">
    <property type="entry name" value="Kelch motif"/>
    <property type="match status" value="1"/>
</dbReference>
<dbReference type="EMBL" id="NAJQ01000189">
    <property type="protein sequence ID" value="TKA75578.1"/>
    <property type="molecule type" value="Genomic_DNA"/>
</dbReference>
<sequence length="108" mass="11445">MELVATWTKLTQSEPFKRSSVCASDSGSTTYVFGGELTPRQPRDNNVYKIQVNVGKSILFTGCGLPVTNDRAGVETIAASATAPSSRVGAATTSLNGRVYMFPGQLDP</sequence>
<gene>
    <name evidence="1" type="ORF">B0A55_07935</name>
</gene>
<dbReference type="InterPro" id="IPR015915">
    <property type="entry name" value="Kelch-typ_b-propeller"/>
</dbReference>